<protein>
    <submittedName>
        <fullName evidence="1">Membrane protein</fullName>
    </submittedName>
</protein>
<reference evidence="1 2" key="1">
    <citation type="submission" date="2021-10" db="EMBL/GenBank/DDBJ databases">
        <authorList>
            <person name="Huang C."/>
        </authorList>
    </citation>
    <scope>NUCLEOTIDE SEQUENCE [LARGE SCALE GENOMIC DNA]</scope>
</reference>
<organism evidence="1 2">
    <name type="scientific">Citrobacter phage vB_CbrM_HP1</name>
    <dbReference type="NCBI Taxonomy" id="2876111"/>
    <lineage>
        <taxon>Viruses</taxon>
        <taxon>Duplodnaviria</taxon>
        <taxon>Heunggongvirae</taxon>
        <taxon>Uroviricota</taxon>
        <taxon>Caudoviricetes</taxon>
        <taxon>Andersonviridae</taxon>
        <taxon>Ounavirinae</taxon>
        <taxon>Mooglevirus</taxon>
        <taxon>Mooglevirus HP1</taxon>
    </lineage>
</organism>
<name>A0AAE9CHT1_9CAUD</name>
<dbReference type="Proteomes" id="UP000827412">
    <property type="component" value="Segment"/>
</dbReference>
<evidence type="ECO:0000313" key="1">
    <source>
        <dbReference type="EMBL" id="UHS65527.1"/>
    </source>
</evidence>
<evidence type="ECO:0000313" key="2">
    <source>
        <dbReference type="Proteomes" id="UP000827412"/>
    </source>
</evidence>
<proteinExistence type="predicted"/>
<accession>A0AAE9CHT1</accession>
<sequence>MATLRVTVNNFGAYILDAKLDLVNSEFPEKLLKSLVIAVISDYNPEKDYWNFAINEAINDGYSYHYWEDAIISIYYDKEGRN</sequence>
<dbReference type="EMBL" id="OK539913">
    <property type="protein sequence ID" value="UHS65527.1"/>
    <property type="molecule type" value="Genomic_DNA"/>
</dbReference>
<gene>
    <name evidence="1" type="ORF">HP1_135</name>
</gene>
<keyword evidence="2" id="KW-1185">Reference proteome</keyword>